<dbReference type="InterPro" id="IPR003703">
    <property type="entry name" value="Acyl_CoA_thio"/>
</dbReference>
<keyword evidence="9" id="KW-1185">Reference proteome</keyword>
<dbReference type="AlphaFoldDB" id="A0AAV5UX76"/>
<feature type="domain" description="Acyl-CoA thioesterase-like C-terminal" evidence="7">
    <location>
        <begin position="216"/>
        <end position="347"/>
    </location>
</feature>
<evidence type="ECO:0000313" key="8">
    <source>
        <dbReference type="EMBL" id="GMT10949.1"/>
    </source>
</evidence>
<evidence type="ECO:0000256" key="1">
    <source>
        <dbReference type="ARBA" id="ARBA00006538"/>
    </source>
</evidence>
<evidence type="ECO:0000256" key="2">
    <source>
        <dbReference type="ARBA" id="ARBA00011881"/>
    </source>
</evidence>
<evidence type="ECO:0000313" key="9">
    <source>
        <dbReference type="Proteomes" id="UP001432322"/>
    </source>
</evidence>
<dbReference type="InterPro" id="IPR042171">
    <property type="entry name" value="Acyl-CoA_hotdog"/>
</dbReference>
<dbReference type="Gene3D" id="2.40.160.210">
    <property type="entry name" value="Acyl-CoA thioesterase, double hotdog domain"/>
    <property type="match status" value="1"/>
</dbReference>
<dbReference type="CDD" id="cd03445">
    <property type="entry name" value="Thioesterase_II_repeat2"/>
    <property type="match status" value="1"/>
</dbReference>
<gene>
    <name evidence="8" type="ORF">PFISCL1PPCAC_2246</name>
</gene>
<comment type="subunit">
    <text evidence="2">Homotetramer.</text>
</comment>
<sequence>ILSFLFRRQFSSNSGRGMGNDDGSETANIPNSADVTLGNVTKIPFNSRAHEIQAGLIDTFLNLELVDNNLYLARHLLKGRKSSPAVYGGQVIGQALAAAASTVGEGFIPNSLHSYFLKTGDVNRPILYMIDRIRDGRSFCTRLVKAVQQGEAIFTMQMSFHKPEPDGIVYQQSMPAVPPPEELQDMRQIIESALADNQLAAGARAMLTFKLNEIPPAFERVFQFRPVDPNKVLLKENCVEPTSAVWLKANENIGDDPRLHQCVATYISDSTLIETAMRPAIAAGFIPSMALSLDHTVWMHDPDFRVDEWMLYENTSTISRGGRSFIEGRLWTRDGRLVLSCSQEGLVRAPRGRSKSPGMAKPKSASALFDQ</sequence>
<dbReference type="FunFam" id="2.40.160.210:FF:000001">
    <property type="entry name" value="Acyl-CoA thioesterase II"/>
    <property type="match status" value="1"/>
</dbReference>
<evidence type="ECO:0000259" key="6">
    <source>
        <dbReference type="Pfam" id="PF13622"/>
    </source>
</evidence>
<protein>
    <recommendedName>
        <fullName evidence="10">Acyl-CoA thioesterase II</fullName>
    </recommendedName>
</protein>
<dbReference type="Pfam" id="PF20789">
    <property type="entry name" value="4HBT_3C"/>
    <property type="match status" value="1"/>
</dbReference>
<evidence type="ECO:0000256" key="4">
    <source>
        <dbReference type="ARBA" id="ARBA00023098"/>
    </source>
</evidence>
<keyword evidence="3" id="KW-0378">Hydrolase</keyword>
<evidence type="ECO:0000256" key="3">
    <source>
        <dbReference type="ARBA" id="ARBA00022801"/>
    </source>
</evidence>
<comment type="similarity">
    <text evidence="1">Belongs to the C/M/P thioester hydrolase family.</text>
</comment>
<accession>A0AAV5UX76</accession>
<proteinExistence type="inferred from homology"/>
<dbReference type="SUPFAM" id="SSF54637">
    <property type="entry name" value="Thioesterase/thiol ester dehydrase-isomerase"/>
    <property type="match status" value="2"/>
</dbReference>
<dbReference type="PANTHER" id="PTHR11066">
    <property type="entry name" value="ACYL-COA THIOESTERASE"/>
    <property type="match status" value="1"/>
</dbReference>
<dbReference type="GO" id="GO:0005782">
    <property type="term" value="C:peroxisomal matrix"/>
    <property type="evidence" value="ECO:0007669"/>
    <property type="project" value="UniProtKB-SubCell"/>
</dbReference>
<dbReference type="PANTHER" id="PTHR11066:SF48">
    <property type="entry name" value="ACYL-COA THIOESTERASE II"/>
    <property type="match status" value="1"/>
</dbReference>
<comment type="caution">
    <text evidence="8">The sequence shown here is derived from an EMBL/GenBank/DDBJ whole genome shotgun (WGS) entry which is preliminary data.</text>
</comment>
<reference evidence="8" key="1">
    <citation type="submission" date="2023-10" db="EMBL/GenBank/DDBJ databases">
        <title>Genome assembly of Pristionchus species.</title>
        <authorList>
            <person name="Yoshida K."/>
            <person name="Sommer R.J."/>
        </authorList>
    </citation>
    <scope>NUCLEOTIDE SEQUENCE</scope>
    <source>
        <strain evidence="8">RS5133</strain>
    </source>
</reference>
<feature type="domain" description="Acyl-CoA thioesterase-like N-terminal HotDog" evidence="6">
    <location>
        <begin position="85"/>
        <end position="161"/>
    </location>
</feature>
<dbReference type="InterPro" id="IPR049450">
    <property type="entry name" value="ACOT8-like_C"/>
</dbReference>
<dbReference type="Proteomes" id="UP001432322">
    <property type="component" value="Unassembled WGS sequence"/>
</dbReference>
<dbReference type="GO" id="GO:0009062">
    <property type="term" value="P:fatty acid catabolic process"/>
    <property type="evidence" value="ECO:0007669"/>
    <property type="project" value="TreeGrafter"/>
</dbReference>
<name>A0AAV5UX76_9BILA</name>
<dbReference type="Pfam" id="PF13622">
    <property type="entry name" value="4HBT_3"/>
    <property type="match status" value="1"/>
</dbReference>
<dbReference type="GO" id="GO:0006637">
    <property type="term" value="P:acyl-CoA metabolic process"/>
    <property type="evidence" value="ECO:0007669"/>
    <property type="project" value="InterPro"/>
</dbReference>
<keyword evidence="4" id="KW-0443">Lipid metabolism</keyword>
<dbReference type="InterPro" id="IPR049449">
    <property type="entry name" value="TesB_ACOT8-like_N"/>
</dbReference>
<feature type="non-terminal residue" evidence="8">
    <location>
        <position position="1"/>
    </location>
</feature>
<dbReference type="NCBIfam" id="TIGR00189">
    <property type="entry name" value="tesB"/>
    <property type="match status" value="1"/>
</dbReference>
<organism evidence="8 9">
    <name type="scientific">Pristionchus fissidentatus</name>
    <dbReference type="NCBI Taxonomy" id="1538716"/>
    <lineage>
        <taxon>Eukaryota</taxon>
        <taxon>Metazoa</taxon>
        <taxon>Ecdysozoa</taxon>
        <taxon>Nematoda</taxon>
        <taxon>Chromadorea</taxon>
        <taxon>Rhabditida</taxon>
        <taxon>Rhabditina</taxon>
        <taxon>Diplogasteromorpha</taxon>
        <taxon>Diplogasteroidea</taxon>
        <taxon>Neodiplogasteridae</taxon>
        <taxon>Pristionchus</taxon>
    </lineage>
</organism>
<evidence type="ECO:0000259" key="7">
    <source>
        <dbReference type="Pfam" id="PF20789"/>
    </source>
</evidence>
<dbReference type="CDD" id="cd03444">
    <property type="entry name" value="Thioesterase_II_repeat1"/>
    <property type="match status" value="1"/>
</dbReference>
<feature type="region of interest" description="Disordered" evidence="5">
    <location>
        <begin position="348"/>
        <end position="371"/>
    </location>
</feature>
<dbReference type="EMBL" id="BTSY01000001">
    <property type="protein sequence ID" value="GMT10949.1"/>
    <property type="molecule type" value="Genomic_DNA"/>
</dbReference>
<dbReference type="GO" id="GO:0047617">
    <property type="term" value="F:fatty acyl-CoA hydrolase activity"/>
    <property type="evidence" value="ECO:0007669"/>
    <property type="project" value="InterPro"/>
</dbReference>
<dbReference type="InterPro" id="IPR029069">
    <property type="entry name" value="HotDog_dom_sf"/>
</dbReference>
<evidence type="ECO:0008006" key="10">
    <source>
        <dbReference type="Google" id="ProtNLM"/>
    </source>
</evidence>
<evidence type="ECO:0000256" key="5">
    <source>
        <dbReference type="SAM" id="MobiDB-lite"/>
    </source>
</evidence>